<keyword evidence="2" id="KW-1185">Reference proteome</keyword>
<dbReference type="Proteomes" id="UP001529510">
    <property type="component" value="Unassembled WGS sequence"/>
</dbReference>
<dbReference type="EMBL" id="JAMKFB020000001">
    <property type="protein sequence ID" value="KAL0203322.1"/>
    <property type="molecule type" value="Genomic_DNA"/>
</dbReference>
<feature type="non-terminal residue" evidence="1">
    <location>
        <position position="71"/>
    </location>
</feature>
<comment type="caution">
    <text evidence="1">The sequence shown here is derived from an EMBL/GenBank/DDBJ whole genome shotgun (WGS) entry which is preliminary data.</text>
</comment>
<feature type="non-terminal residue" evidence="1">
    <location>
        <position position="1"/>
    </location>
</feature>
<reference evidence="1 2" key="1">
    <citation type="submission" date="2024-05" db="EMBL/GenBank/DDBJ databases">
        <title>Genome sequencing and assembly of Indian major carp, Cirrhinus mrigala (Hamilton, 1822).</title>
        <authorList>
            <person name="Mohindra V."/>
            <person name="Chowdhury L.M."/>
            <person name="Lal K."/>
            <person name="Jena J.K."/>
        </authorList>
    </citation>
    <scope>NUCLEOTIDE SEQUENCE [LARGE SCALE GENOMIC DNA]</scope>
    <source>
        <strain evidence="1">CM1030</strain>
        <tissue evidence="1">Blood</tissue>
    </source>
</reference>
<proteinExistence type="predicted"/>
<evidence type="ECO:0000313" key="2">
    <source>
        <dbReference type="Proteomes" id="UP001529510"/>
    </source>
</evidence>
<accession>A0ABD0RZV8</accession>
<evidence type="ECO:0000313" key="1">
    <source>
        <dbReference type="EMBL" id="KAL0203322.1"/>
    </source>
</evidence>
<protein>
    <submittedName>
        <fullName evidence="1">Uncharacterized protein</fullName>
    </submittedName>
</protein>
<gene>
    <name evidence="1" type="ORF">M9458_001340</name>
</gene>
<name>A0ABD0RZV8_CIRMR</name>
<dbReference type="AlphaFoldDB" id="A0ABD0RZV8"/>
<sequence>HHLTVSQTVLVVPKRSESPNPSMTEETIYVPRPVSSVDACTNTDPPYECCPWLRRLCPCPPRGLLATIITK</sequence>
<organism evidence="1 2">
    <name type="scientific">Cirrhinus mrigala</name>
    <name type="common">Mrigala</name>
    <dbReference type="NCBI Taxonomy" id="683832"/>
    <lineage>
        <taxon>Eukaryota</taxon>
        <taxon>Metazoa</taxon>
        <taxon>Chordata</taxon>
        <taxon>Craniata</taxon>
        <taxon>Vertebrata</taxon>
        <taxon>Euteleostomi</taxon>
        <taxon>Actinopterygii</taxon>
        <taxon>Neopterygii</taxon>
        <taxon>Teleostei</taxon>
        <taxon>Ostariophysi</taxon>
        <taxon>Cypriniformes</taxon>
        <taxon>Cyprinidae</taxon>
        <taxon>Labeoninae</taxon>
        <taxon>Labeonini</taxon>
        <taxon>Cirrhinus</taxon>
    </lineage>
</organism>